<dbReference type="EMBL" id="NJET01000457">
    <property type="protein sequence ID" value="PHH58483.1"/>
    <property type="molecule type" value="Genomic_DNA"/>
</dbReference>
<dbReference type="Gene3D" id="3.30.760.10">
    <property type="entry name" value="RNA Cap, Translation Initiation Factor Eif4e"/>
    <property type="match status" value="1"/>
</dbReference>
<dbReference type="Proteomes" id="UP000226192">
    <property type="component" value="Unassembled WGS sequence"/>
</dbReference>
<dbReference type="InterPro" id="IPR015034">
    <property type="entry name" value="Bles03"/>
</dbReference>
<protein>
    <recommendedName>
        <fullName evidence="4">DUF1917 domain-containing protein</fullName>
    </recommendedName>
</protein>
<accession>A0A2C5XSV5</accession>
<organism evidence="2 3">
    <name type="scientific">Ophiocordyceps australis</name>
    <dbReference type="NCBI Taxonomy" id="1399860"/>
    <lineage>
        <taxon>Eukaryota</taxon>
        <taxon>Fungi</taxon>
        <taxon>Dikarya</taxon>
        <taxon>Ascomycota</taxon>
        <taxon>Pezizomycotina</taxon>
        <taxon>Sordariomycetes</taxon>
        <taxon>Hypocreomycetidae</taxon>
        <taxon>Hypocreales</taxon>
        <taxon>Ophiocordycipitaceae</taxon>
        <taxon>Ophiocordyceps</taxon>
    </lineage>
</organism>
<dbReference type="SUPFAM" id="SSF55418">
    <property type="entry name" value="eIF4e-like"/>
    <property type="match status" value="1"/>
</dbReference>
<name>A0A2C5XSV5_9HYPO</name>
<dbReference type="Pfam" id="PF08939">
    <property type="entry name" value="Bles03"/>
    <property type="match status" value="1"/>
</dbReference>
<comment type="caution">
    <text evidence="2">The sequence shown here is derived from an EMBL/GenBank/DDBJ whole genome shotgun (WGS) entry which is preliminary data.</text>
</comment>
<reference evidence="2 3" key="1">
    <citation type="submission" date="2017-06" db="EMBL/GenBank/DDBJ databases">
        <title>Ant-infecting Ophiocordyceps genomes reveal a high diversity of potential behavioral manipulation genes and a possible major role for enterotoxins.</title>
        <authorList>
            <person name="De Bekker C."/>
            <person name="Evans H.C."/>
            <person name="Brachmann A."/>
            <person name="Hughes D.P."/>
        </authorList>
    </citation>
    <scope>NUCLEOTIDE SEQUENCE [LARGE SCALE GENOMIC DNA]</scope>
    <source>
        <strain evidence="2 3">Map64</strain>
    </source>
</reference>
<dbReference type="InterPro" id="IPR023398">
    <property type="entry name" value="TIF_eIF4e-like"/>
</dbReference>
<comment type="similarity">
    <text evidence="1">Belongs to the UPF0696 family.</text>
</comment>
<dbReference type="AlphaFoldDB" id="A0A2C5XSV5"/>
<evidence type="ECO:0000256" key="1">
    <source>
        <dbReference type="ARBA" id="ARBA00010568"/>
    </source>
</evidence>
<proteinExistence type="inferred from homology"/>
<dbReference type="OrthoDB" id="10067381at2759"/>
<evidence type="ECO:0008006" key="4">
    <source>
        <dbReference type="Google" id="ProtNLM"/>
    </source>
</evidence>
<gene>
    <name evidence="2" type="ORF">CDD81_5658</name>
</gene>
<evidence type="ECO:0000313" key="3">
    <source>
        <dbReference type="Proteomes" id="UP000226192"/>
    </source>
</evidence>
<sequence>MDSEDSDFHGNQHVKKRLYERVENFNVQEWLQSHKTNAGCPLPQQEESIKEADRLHNPYRGIRYAWQLTESVDDFLLRLSPARTEQNETTPWIYICNPFISRLDKTCSGDIVKGSEDEAPGEEGHHLKLVINGSMERLNLLKNLEDKLQQAAQSQSVIQREMSLERKRAVSDILSLAHAARVRTGKWLLFCEPTEVNDMWEAVAKATVDNKLGIAAKVAPKCPEHGYRRQQLLCVYTADFHDRIDVGRVLQYLRKLKLFRSKEIIYYKPDVYTYIGLSQGNPWGLRASIYTSRDF</sequence>
<dbReference type="PANTHER" id="PTHR31977:SF1">
    <property type="entry name" value="UPF0696 PROTEIN C11ORF68"/>
    <property type="match status" value="1"/>
</dbReference>
<evidence type="ECO:0000313" key="2">
    <source>
        <dbReference type="EMBL" id="PHH58483.1"/>
    </source>
</evidence>
<keyword evidence="3" id="KW-1185">Reference proteome</keyword>
<dbReference type="PANTHER" id="PTHR31977">
    <property type="entry name" value="UPF0696 PROTEIN C11ORF68"/>
    <property type="match status" value="1"/>
</dbReference>